<proteinExistence type="predicted"/>
<evidence type="ECO:0000313" key="2">
    <source>
        <dbReference type="Proteomes" id="UP000397656"/>
    </source>
</evidence>
<dbReference type="RefSeq" id="WP_150983265.1">
    <property type="nucleotide sequence ID" value="NZ_CP062803.1"/>
</dbReference>
<evidence type="ECO:0000313" key="1">
    <source>
        <dbReference type="EMBL" id="QOT75074.1"/>
    </source>
</evidence>
<gene>
    <name evidence="1" type="ORF">F7R26_012560</name>
</gene>
<dbReference type="AlphaFoldDB" id="A0A643G4F0"/>
<name>A0A643G4F0_9BURK</name>
<dbReference type="GeneID" id="98401741"/>
<organism evidence="1 2">
    <name type="scientific">Cupriavidus basilensis</name>
    <dbReference type="NCBI Taxonomy" id="68895"/>
    <lineage>
        <taxon>Bacteria</taxon>
        <taxon>Pseudomonadati</taxon>
        <taxon>Pseudomonadota</taxon>
        <taxon>Betaproteobacteria</taxon>
        <taxon>Burkholderiales</taxon>
        <taxon>Burkholderiaceae</taxon>
        <taxon>Cupriavidus</taxon>
    </lineage>
</organism>
<accession>A0A643G4F0</accession>
<dbReference type="Proteomes" id="UP000397656">
    <property type="component" value="Chromosome 1"/>
</dbReference>
<reference evidence="1 2" key="1">
    <citation type="submission" date="2020-10" db="EMBL/GenBank/DDBJ databases">
        <title>Complete genome sequence of Cupriavidus basilensis CCUG 49340T.</title>
        <authorList>
            <person name="Salva-Serra F."/>
            <person name="Donoso R.A."/>
            <person name="Cho K.H."/>
            <person name="Yoo J.A."/>
            <person name="Lee K."/>
            <person name="Yoon S.-H."/>
            <person name="Perez-Pantoja D."/>
            <person name="Moore E.R.B."/>
        </authorList>
    </citation>
    <scope>NUCLEOTIDE SEQUENCE [LARGE SCALE GENOMIC DNA]</scope>
    <source>
        <strain evidence="2">CCUG 49340</strain>
    </source>
</reference>
<sequence length="62" mass="6896">MDESDALCDARGAVHDAMKRQGDDKEQAIQELHAMANKDPQFFEALRAVGLMDLQAEQAVKH</sequence>
<protein>
    <submittedName>
        <fullName evidence="1">Uncharacterized protein</fullName>
    </submittedName>
</protein>
<dbReference type="EMBL" id="CP062803">
    <property type="protein sequence ID" value="QOT75074.1"/>
    <property type="molecule type" value="Genomic_DNA"/>
</dbReference>